<dbReference type="Gene3D" id="3.60.21.70">
    <property type="entry name" value="PhoD-like phosphatase"/>
    <property type="match status" value="1"/>
</dbReference>
<dbReference type="Proteomes" id="UP001201273">
    <property type="component" value="Unassembled WGS sequence"/>
</dbReference>
<dbReference type="InterPro" id="IPR018946">
    <property type="entry name" value="PhoD-like_MPP"/>
</dbReference>
<evidence type="ECO:0000259" key="2">
    <source>
        <dbReference type="Pfam" id="PF09423"/>
    </source>
</evidence>
<evidence type="ECO:0000313" key="5">
    <source>
        <dbReference type="Proteomes" id="UP001201273"/>
    </source>
</evidence>
<feature type="domain" description="Phospholipase D N-terminal" evidence="3">
    <location>
        <begin position="56"/>
        <end position="145"/>
    </location>
</feature>
<dbReference type="InterPro" id="IPR052900">
    <property type="entry name" value="Phospholipid_Metab_Enz"/>
</dbReference>
<dbReference type="InterPro" id="IPR029052">
    <property type="entry name" value="Metallo-depent_PP-like"/>
</dbReference>
<gene>
    <name evidence="4" type="ORF">K6Y31_05800</name>
</gene>
<feature type="domain" description="PhoD-like phosphatase metallophosphatase" evidence="2">
    <location>
        <begin position="156"/>
        <end position="560"/>
    </location>
</feature>
<name>A0ABS8W7X4_9GAMM</name>
<comment type="caution">
    <text evidence="4">The sequence shown here is derived from an EMBL/GenBank/DDBJ whole genome shotgun (WGS) entry which is preliminary data.</text>
</comment>
<evidence type="ECO:0000313" key="4">
    <source>
        <dbReference type="EMBL" id="MCE2594323.1"/>
    </source>
</evidence>
<dbReference type="SUPFAM" id="SSF56300">
    <property type="entry name" value="Metallo-dependent phosphatases"/>
    <property type="match status" value="1"/>
</dbReference>
<keyword evidence="5" id="KW-1185">Reference proteome</keyword>
<dbReference type="InterPro" id="IPR019546">
    <property type="entry name" value="TAT_signal_bac_arc"/>
</dbReference>
<accession>A0ABS8W7X4</accession>
<evidence type="ECO:0000256" key="1">
    <source>
        <dbReference type="ARBA" id="ARBA00022729"/>
    </source>
</evidence>
<dbReference type="Pfam" id="PF16655">
    <property type="entry name" value="PhoD_N"/>
    <property type="match status" value="1"/>
</dbReference>
<dbReference type="EMBL" id="JAIMJA010000004">
    <property type="protein sequence ID" value="MCE2594323.1"/>
    <property type="molecule type" value="Genomic_DNA"/>
</dbReference>
<dbReference type="PROSITE" id="PS51257">
    <property type="entry name" value="PROKAR_LIPOPROTEIN"/>
    <property type="match status" value="1"/>
</dbReference>
<sequence length="594" mass="65759">MSKPFSRRDFIRMSAMGAGAAVLSIGLMGCNDSSSGPANKKGATTNEPLIGVGFQHGIASGDPLSDRVIIWTKVTPKTTVDKLTVSWEVAEDEGFTKLVTNGETETTADRDFTVKVDAGGLSANATYYYRFHSNGVSSAIGRMRTLPEGSVAMVKLAAISCSNYPAGYFNVLAEIAKQDDLNAVLHLGDYIYEYADGGYASEEAKAMGRVVEPIHELLTLADYRMRYAQYRLDADMQLFHSRLPIIPVWDDHEIANDTWREGAENHQSEEGEFEQRKMAAIQAYFEWLPIRPLVEGNNETIYRSFKFGDLVDLHMLDTRLIGRDQQLDYANYLGADGSFNASAFMADVGDPNRTMMGAEQFEWLKGQLTTSVATWQVLGQQTLMGNMSLPASLITQQISLNDFSELAYIAQLAQQAQVDPSSLTAAQLLFLEANQQRLTADAMQLLQSPKIPYNLDAWDGYAYEREVLLATAKQNNANLVVLSGDTHNAWANDLRLRSGGHVGVEFAVASVSSPGMEVYLGVKPENEPGMVQLVDDLKYTNLTNRGYMMITFTPDTAVSEWLYCSTVKSKQYEMLTDRQHRLMVKVNTNTLISA</sequence>
<protein>
    <submittedName>
        <fullName evidence="4">Alkaline phosphatase D family protein</fullName>
    </submittedName>
</protein>
<evidence type="ECO:0000259" key="3">
    <source>
        <dbReference type="Pfam" id="PF16655"/>
    </source>
</evidence>
<keyword evidence="1" id="KW-0732">Signal</keyword>
<dbReference type="InterPro" id="IPR006311">
    <property type="entry name" value="TAT_signal"/>
</dbReference>
<dbReference type="PANTHER" id="PTHR43606">
    <property type="entry name" value="PHOSPHATASE, PUTATIVE (AFU_ORTHOLOGUE AFUA_6G08710)-RELATED"/>
    <property type="match status" value="1"/>
</dbReference>
<dbReference type="InterPro" id="IPR038607">
    <property type="entry name" value="PhoD-like_sf"/>
</dbReference>
<dbReference type="Gene3D" id="2.60.40.380">
    <property type="entry name" value="Purple acid phosphatase-like, N-terminal"/>
    <property type="match status" value="1"/>
</dbReference>
<dbReference type="PANTHER" id="PTHR43606:SF2">
    <property type="entry name" value="ALKALINE PHOSPHATASE FAMILY PROTEIN (AFU_ORTHOLOGUE AFUA_5G03860)"/>
    <property type="match status" value="1"/>
</dbReference>
<dbReference type="InterPro" id="IPR032093">
    <property type="entry name" value="PhoD_N"/>
</dbReference>
<dbReference type="CDD" id="cd07389">
    <property type="entry name" value="MPP_PhoD"/>
    <property type="match status" value="1"/>
</dbReference>
<dbReference type="RefSeq" id="WP_233051874.1">
    <property type="nucleotide sequence ID" value="NZ_JAIMJA010000004.1"/>
</dbReference>
<organism evidence="4 5">
    <name type="scientific">Motilimonas cestriensis</name>
    <dbReference type="NCBI Taxonomy" id="2742685"/>
    <lineage>
        <taxon>Bacteria</taxon>
        <taxon>Pseudomonadati</taxon>
        <taxon>Pseudomonadota</taxon>
        <taxon>Gammaproteobacteria</taxon>
        <taxon>Alteromonadales</taxon>
        <taxon>Alteromonadales genera incertae sedis</taxon>
        <taxon>Motilimonas</taxon>
    </lineage>
</organism>
<dbReference type="Pfam" id="PF09423">
    <property type="entry name" value="PhoD"/>
    <property type="match status" value="1"/>
</dbReference>
<reference evidence="4 5" key="1">
    <citation type="journal article" date="2022" name="Environ. Microbiol. Rep.">
        <title>Eco-phylogenetic analyses reveal divergent evolution of vitamin B12 metabolism in the marine bacterial family 'Psychromonadaceae'.</title>
        <authorList>
            <person name="Jin X."/>
            <person name="Yang Y."/>
            <person name="Cao H."/>
            <person name="Gao B."/>
            <person name="Zhao Z."/>
        </authorList>
    </citation>
    <scope>NUCLEOTIDE SEQUENCE [LARGE SCALE GENOMIC DNA]</scope>
    <source>
        <strain evidence="4 5">MKS20</strain>
    </source>
</reference>
<dbReference type="PROSITE" id="PS51318">
    <property type="entry name" value="TAT"/>
    <property type="match status" value="1"/>
</dbReference>
<dbReference type="NCBIfam" id="TIGR01409">
    <property type="entry name" value="TAT_signal_seq"/>
    <property type="match status" value="1"/>
</dbReference>
<proteinExistence type="predicted"/>